<reference evidence="2" key="1">
    <citation type="submission" date="2016-03" db="EMBL/GenBank/DDBJ databases">
        <authorList>
            <person name="Ploux O."/>
        </authorList>
    </citation>
    <scope>NUCLEOTIDE SEQUENCE</scope>
    <source>
        <strain evidence="2">UC10</strain>
    </source>
</reference>
<proteinExistence type="predicted"/>
<protein>
    <submittedName>
        <fullName evidence="2">Uncharacterized protein</fullName>
    </submittedName>
</protein>
<evidence type="ECO:0000256" key="1">
    <source>
        <dbReference type="SAM" id="MobiDB-lite"/>
    </source>
</evidence>
<evidence type="ECO:0000313" key="2">
    <source>
        <dbReference type="EMBL" id="SBV34242.1"/>
    </source>
</evidence>
<dbReference type="EMBL" id="LT598653">
    <property type="protein sequence ID" value="SBV34242.1"/>
    <property type="molecule type" value="Genomic_DNA"/>
</dbReference>
<feature type="region of interest" description="Disordered" evidence="1">
    <location>
        <begin position="98"/>
        <end position="117"/>
    </location>
</feature>
<accession>A0A1Y5PW49</accession>
<gene>
    <name evidence="2" type="ORF">SPPYR_3122</name>
</gene>
<name>A0A1Y5PW49_9SPHN</name>
<dbReference type="AlphaFoldDB" id="A0A1Y5PW49"/>
<feature type="compositionally biased region" description="Basic and acidic residues" evidence="1">
    <location>
        <begin position="98"/>
        <end position="108"/>
    </location>
</feature>
<sequence length="117" mass="13100">MPVRESGAKRSRTRRFMLATPYAGPKEMQGGGGKIWLAQRRKDAKKTAAFIHVVTPDMIGDYPPCIRNLVIASEAKQSRARVNCSGLLRFARNDEGKARYGCRSDNRRPGPGSMRHR</sequence>
<dbReference type="KEGG" id="sphu:SPPYR_3122"/>
<organism evidence="2">
    <name type="scientific">uncultured Sphingopyxis sp</name>
    <dbReference type="NCBI Taxonomy" id="310581"/>
    <lineage>
        <taxon>Bacteria</taxon>
        <taxon>Pseudomonadati</taxon>
        <taxon>Pseudomonadota</taxon>
        <taxon>Alphaproteobacteria</taxon>
        <taxon>Sphingomonadales</taxon>
        <taxon>Sphingomonadaceae</taxon>
        <taxon>Sphingopyxis</taxon>
        <taxon>environmental samples</taxon>
    </lineage>
</organism>